<name>A0ABD2P773_9CUCU</name>
<protein>
    <recommendedName>
        <fullName evidence="4">Peptidase A2 domain-containing protein</fullName>
    </recommendedName>
</protein>
<feature type="region of interest" description="Disordered" evidence="1">
    <location>
        <begin position="1"/>
        <end position="25"/>
    </location>
</feature>
<keyword evidence="3" id="KW-1185">Reference proteome</keyword>
<evidence type="ECO:0008006" key="4">
    <source>
        <dbReference type="Google" id="ProtNLM"/>
    </source>
</evidence>
<dbReference type="InterPro" id="IPR021109">
    <property type="entry name" value="Peptidase_aspartic_dom_sf"/>
</dbReference>
<sequence>MASKVKNTAKAKTKKGKGGSEHNEGKMKEVVSIFVPEVREGMRELNVTLSDLAKEVKNIDIRTSRLEKGHNIRNDTLEKVAGPRYATNNQSYGKLDSGNRAEYFLDYVSQARYLTSQIPEEKLVEMLSRHFSSEIERGIVTKGFITKDEVERYLKKVNNTYRSEGQRNSRGENTSGDTTVRNEDNPSDNSGNRSWRSENISQSGNYRSNYQSRNSGGRNMRAITSFNSAPVELLSSDEEEAVDDDIVVPKVNLRICGKNAEFDHVVLLDSGSDICAISDAFFEEIERHIRNIPVLPVSNTSIGLAAGATKHLIRCQVLLSVKIHDALFEVECLMVPNINAGLLFGSNWNSKFKNNLDFGRSVLNVRMNLTENSIVGPFVLYWGFVRKIFVFNSSKGKKITIRGLSLRKKKENTIIVYRILETCVTRQI</sequence>
<dbReference type="Proteomes" id="UP001516400">
    <property type="component" value="Unassembled WGS sequence"/>
</dbReference>
<gene>
    <name evidence="2" type="ORF">HHI36_001233</name>
</gene>
<feature type="compositionally biased region" description="Basic residues" evidence="1">
    <location>
        <begin position="7"/>
        <end position="17"/>
    </location>
</feature>
<dbReference type="EMBL" id="JABFTP020000185">
    <property type="protein sequence ID" value="KAL3286740.1"/>
    <property type="molecule type" value="Genomic_DNA"/>
</dbReference>
<reference evidence="2 3" key="1">
    <citation type="journal article" date="2021" name="BMC Biol.">
        <title>Horizontally acquired antibacterial genes associated with adaptive radiation of ladybird beetles.</title>
        <authorList>
            <person name="Li H.S."/>
            <person name="Tang X.F."/>
            <person name="Huang Y.H."/>
            <person name="Xu Z.Y."/>
            <person name="Chen M.L."/>
            <person name="Du X.Y."/>
            <person name="Qiu B.Y."/>
            <person name="Chen P.T."/>
            <person name="Zhang W."/>
            <person name="Slipinski A."/>
            <person name="Escalona H.E."/>
            <person name="Waterhouse R.M."/>
            <person name="Zwick A."/>
            <person name="Pang H."/>
        </authorList>
    </citation>
    <scope>NUCLEOTIDE SEQUENCE [LARGE SCALE GENOMIC DNA]</scope>
    <source>
        <strain evidence="2">SYSU2018</strain>
    </source>
</reference>
<proteinExistence type="predicted"/>
<evidence type="ECO:0000313" key="2">
    <source>
        <dbReference type="EMBL" id="KAL3286740.1"/>
    </source>
</evidence>
<feature type="compositionally biased region" description="Polar residues" evidence="1">
    <location>
        <begin position="187"/>
        <end position="221"/>
    </location>
</feature>
<dbReference type="PROSITE" id="PS00141">
    <property type="entry name" value="ASP_PROTEASE"/>
    <property type="match status" value="1"/>
</dbReference>
<accession>A0ABD2P773</accession>
<evidence type="ECO:0000256" key="1">
    <source>
        <dbReference type="SAM" id="MobiDB-lite"/>
    </source>
</evidence>
<organism evidence="2 3">
    <name type="scientific">Cryptolaemus montrouzieri</name>
    <dbReference type="NCBI Taxonomy" id="559131"/>
    <lineage>
        <taxon>Eukaryota</taxon>
        <taxon>Metazoa</taxon>
        <taxon>Ecdysozoa</taxon>
        <taxon>Arthropoda</taxon>
        <taxon>Hexapoda</taxon>
        <taxon>Insecta</taxon>
        <taxon>Pterygota</taxon>
        <taxon>Neoptera</taxon>
        <taxon>Endopterygota</taxon>
        <taxon>Coleoptera</taxon>
        <taxon>Polyphaga</taxon>
        <taxon>Cucujiformia</taxon>
        <taxon>Coccinelloidea</taxon>
        <taxon>Coccinellidae</taxon>
        <taxon>Scymninae</taxon>
        <taxon>Scymnini</taxon>
        <taxon>Cryptolaemus</taxon>
    </lineage>
</organism>
<dbReference type="CDD" id="cd00303">
    <property type="entry name" value="retropepsin_like"/>
    <property type="match status" value="1"/>
</dbReference>
<evidence type="ECO:0000313" key="3">
    <source>
        <dbReference type="Proteomes" id="UP001516400"/>
    </source>
</evidence>
<dbReference type="Gene3D" id="2.40.70.10">
    <property type="entry name" value="Acid Proteases"/>
    <property type="match status" value="1"/>
</dbReference>
<comment type="caution">
    <text evidence="2">The sequence shown here is derived from an EMBL/GenBank/DDBJ whole genome shotgun (WGS) entry which is preliminary data.</text>
</comment>
<dbReference type="AlphaFoldDB" id="A0ABD2P773"/>
<dbReference type="InterPro" id="IPR001969">
    <property type="entry name" value="Aspartic_peptidase_AS"/>
</dbReference>
<feature type="region of interest" description="Disordered" evidence="1">
    <location>
        <begin position="161"/>
        <end position="221"/>
    </location>
</feature>